<dbReference type="Pfam" id="PF13361">
    <property type="entry name" value="UvrD_C"/>
    <property type="match status" value="1"/>
</dbReference>
<sequence>MNLTPSQLKAVDHFEGPAIVLAVPGAGKTTMILYRTKKLIERGVDPKSILTITFSKAQAVDIKNRFVGMDGNRTVHFSTIHAFCYSIVRDYSKKSGKSLSLIDSNMKKKYEILRDIYRSVNNSYPTEERIETAISEVGYCKNMMLSPQSFAKSKSCDTDNFVKFFETYEKFKKDRGLIDFDDMINLSYDVLRNDPAIMKKYRDRFKFIQLDEGQDTSRSQFMVLKLLAKPNNNLFVVADDDQSIYGFRGANTEELFKLKDEYKDIKTFYMEDNFRSTKNIVNIANIFIGQNEKRFEKTLVTDNPFDKPVSIIKVKEPKDQYALIEEELKKEDGDIAVLYRNNLSSIGLVEYFERKNYEFNIKDKKTKFFSHFITRDILDILNFAGDLSDIDLYEKFYFKLKGYISKRHIEYLKRHRGKNIFNILKDYPDLPSYYNKNINGLLVGFKKIARVDVYEAIDYIDKEMGYGDYLRENAKRFMETEATLNEYLYYLKMIAKSTKSLDLFIGRLKELEYDLLKARDTDARLTFSTIHSAKGLEFSRVFVVDLYEGTLPSTSSIEGLREDPDLYEEERRLFYVAMTRAKRELYLMYSHYTNGKKNEISSFVTDLETLAGGNSEHNR</sequence>
<dbReference type="AlphaFoldDB" id="A0A133PRI5"/>
<dbReference type="Gene3D" id="1.10.10.160">
    <property type="match status" value="1"/>
</dbReference>
<dbReference type="PANTHER" id="PTHR11070:SF2">
    <property type="entry name" value="ATP-DEPENDENT DNA HELICASE SRS2"/>
    <property type="match status" value="1"/>
</dbReference>
<evidence type="ECO:0000256" key="1">
    <source>
        <dbReference type="ARBA" id="ARBA00009922"/>
    </source>
</evidence>
<dbReference type="GO" id="GO:0000725">
    <property type="term" value="P:recombinational repair"/>
    <property type="evidence" value="ECO:0007669"/>
    <property type="project" value="TreeGrafter"/>
</dbReference>
<dbReference type="InterPro" id="IPR027417">
    <property type="entry name" value="P-loop_NTPase"/>
</dbReference>
<keyword evidence="5 11" id="KW-0067">ATP-binding</keyword>
<evidence type="ECO:0000256" key="2">
    <source>
        <dbReference type="ARBA" id="ARBA00022741"/>
    </source>
</evidence>
<dbReference type="CDD" id="cd18807">
    <property type="entry name" value="SF1_C_UvrD"/>
    <property type="match status" value="1"/>
</dbReference>
<dbReference type="InterPro" id="IPR013986">
    <property type="entry name" value="DExx_box_DNA_helicase_dom_sf"/>
</dbReference>
<proteinExistence type="inferred from homology"/>
<dbReference type="PANTHER" id="PTHR11070">
    <property type="entry name" value="UVRD / RECB / PCRA DNA HELICASE FAMILY MEMBER"/>
    <property type="match status" value="1"/>
</dbReference>
<evidence type="ECO:0000256" key="10">
    <source>
        <dbReference type="ARBA" id="ARBA00048988"/>
    </source>
</evidence>
<comment type="caution">
    <text evidence="14">The sequence shown here is derived from an EMBL/GenBank/DDBJ whole genome shotgun (WGS) entry which is preliminary data.</text>
</comment>
<dbReference type="EMBL" id="LRQE01000012">
    <property type="protein sequence ID" value="KXA31415.1"/>
    <property type="molecule type" value="Genomic_DNA"/>
</dbReference>
<keyword evidence="7" id="KW-0413">Isomerase</keyword>
<comment type="similarity">
    <text evidence="1">Belongs to the helicase family. UvrD subfamily.</text>
</comment>
<dbReference type="PROSITE" id="PS51198">
    <property type="entry name" value="UVRD_HELICASE_ATP_BIND"/>
    <property type="match status" value="1"/>
</dbReference>
<dbReference type="CDD" id="cd17932">
    <property type="entry name" value="DEXQc_UvrD"/>
    <property type="match status" value="1"/>
</dbReference>
<keyword evidence="4 11" id="KW-0347">Helicase</keyword>
<protein>
    <recommendedName>
        <fullName evidence="9">DNA 3'-5' helicase</fullName>
        <ecNumber evidence="9">5.6.2.4</ecNumber>
    </recommendedName>
</protein>
<dbReference type="Proteomes" id="UP000070174">
    <property type="component" value="Unassembled WGS sequence"/>
</dbReference>
<dbReference type="InterPro" id="IPR000212">
    <property type="entry name" value="DNA_helicase_UvrD/REP"/>
</dbReference>
<accession>A0A133PRI5</accession>
<keyword evidence="2 11" id="KW-0547">Nucleotide-binding</keyword>
<dbReference type="RefSeq" id="WP_060799697.1">
    <property type="nucleotide sequence ID" value="NZ_KQ957090.1"/>
</dbReference>
<reference evidence="14 15" key="1">
    <citation type="submission" date="2016-01" db="EMBL/GenBank/DDBJ databases">
        <authorList>
            <person name="Oliw E.H."/>
        </authorList>
    </citation>
    <scope>NUCLEOTIDE SEQUENCE [LARGE SCALE GENOMIC DNA]</scope>
    <source>
        <strain evidence="14 15">CMW7756A</strain>
    </source>
</reference>
<evidence type="ECO:0000256" key="4">
    <source>
        <dbReference type="ARBA" id="ARBA00022806"/>
    </source>
</evidence>
<evidence type="ECO:0000256" key="8">
    <source>
        <dbReference type="ARBA" id="ARBA00034617"/>
    </source>
</evidence>
<dbReference type="Pfam" id="PF00580">
    <property type="entry name" value="UvrD-helicase"/>
    <property type="match status" value="1"/>
</dbReference>
<dbReference type="EC" id="5.6.2.4" evidence="9"/>
<evidence type="ECO:0000313" key="15">
    <source>
        <dbReference type="Proteomes" id="UP000070174"/>
    </source>
</evidence>
<feature type="domain" description="UvrD-like helicase C-terminal" evidence="13">
    <location>
        <begin position="278"/>
        <end position="535"/>
    </location>
</feature>
<dbReference type="Gene3D" id="3.40.50.300">
    <property type="entry name" value="P-loop containing nucleotide triphosphate hydrolases"/>
    <property type="match status" value="2"/>
</dbReference>
<evidence type="ECO:0000256" key="3">
    <source>
        <dbReference type="ARBA" id="ARBA00022801"/>
    </source>
</evidence>
<dbReference type="GO" id="GO:0005524">
    <property type="term" value="F:ATP binding"/>
    <property type="evidence" value="ECO:0007669"/>
    <property type="project" value="UniProtKB-UniRule"/>
</dbReference>
<dbReference type="Gene3D" id="1.10.486.10">
    <property type="entry name" value="PCRA, domain 4"/>
    <property type="match status" value="1"/>
</dbReference>
<evidence type="ECO:0000256" key="11">
    <source>
        <dbReference type="PROSITE-ProRule" id="PRU00560"/>
    </source>
</evidence>
<evidence type="ECO:0000256" key="6">
    <source>
        <dbReference type="ARBA" id="ARBA00023125"/>
    </source>
</evidence>
<evidence type="ECO:0000256" key="7">
    <source>
        <dbReference type="ARBA" id="ARBA00023235"/>
    </source>
</evidence>
<keyword evidence="3 11" id="KW-0378">Hydrolase</keyword>
<dbReference type="GO" id="GO:0033202">
    <property type="term" value="C:DNA helicase complex"/>
    <property type="evidence" value="ECO:0007669"/>
    <property type="project" value="TreeGrafter"/>
</dbReference>
<evidence type="ECO:0000256" key="9">
    <source>
        <dbReference type="ARBA" id="ARBA00034808"/>
    </source>
</evidence>
<dbReference type="InterPro" id="IPR014016">
    <property type="entry name" value="UvrD-like_ATP-bd"/>
</dbReference>
<evidence type="ECO:0000313" key="14">
    <source>
        <dbReference type="EMBL" id="KXA31415.1"/>
    </source>
</evidence>
<dbReference type="GO" id="GO:0003677">
    <property type="term" value="F:DNA binding"/>
    <property type="evidence" value="ECO:0007669"/>
    <property type="project" value="UniProtKB-KW"/>
</dbReference>
<organism evidence="14">
    <name type="scientific">Peptoniphilus harei</name>
    <dbReference type="NCBI Taxonomy" id="54005"/>
    <lineage>
        <taxon>Bacteria</taxon>
        <taxon>Bacillati</taxon>
        <taxon>Bacillota</taxon>
        <taxon>Tissierellia</taxon>
        <taxon>Tissierellales</taxon>
        <taxon>Peptoniphilaceae</taxon>
        <taxon>Peptoniphilus</taxon>
    </lineage>
</organism>
<dbReference type="SUPFAM" id="SSF52540">
    <property type="entry name" value="P-loop containing nucleoside triphosphate hydrolases"/>
    <property type="match status" value="1"/>
</dbReference>
<name>A0A133PRI5_9FIRM</name>
<evidence type="ECO:0000256" key="5">
    <source>
        <dbReference type="ARBA" id="ARBA00022840"/>
    </source>
</evidence>
<comment type="catalytic activity">
    <reaction evidence="10">
        <text>ATP + H2O = ADP + phosphate + H(+)</text>
        <dbReference type="Rhea" id="RHEA:13065"/>
        <dbReference type="ChEBI" id="CHEBI:15377"/>
        <dbReference type="ChEBI" id="CHEBI:15378"/>
        <dbReference type="ChEBI" id="CHEBI:30616"/>
        <dbReference type="ChEBI" id="CHEBI:43474"/>
        <dbReference type="ChEBI" id="CHEBI:456216"/>
        <dbReference type="EC" id="5.6.2.4"/>
    </reaction>
</comment>
<dbReference type="InterPro" id="IPR014017">
    <property type="entry name" value="DNA_helicase_UvrD-like_C"/>
</dbReference>
<feature type="domain" description="UvrD-like helicase ATP-binding" evidence="12">
    <location>
        <begin position="1"/>
        <end position="277"/>
    </location>
</feature>
<evidence type="ECO:0000259" key="13">
    <source>
        <dbReference type="PROSITE" id="PS51217"/>
    </source>
</evidence>
<comment type="catalytic activity">
    <reaction evidence="8">
        <text>Couples ATP hydrolysis with the unwinding of duplex DNA by translocating in the 3'-5' direction.</text>
        <dbReference type="EC" id="5.6.2.4"/>
    </reaction>
</comment>
<evidence type="ECO:0000259" key="12">
    <source>
        <dbReference type="PROSITE" id="PS51198"/>
    </source>
</evidence>
<dbReference type="GO" id="GO:0005829">
    <property type="term" value="C:cytosol"/>
    <property type="evidence" value="ECO:0007669"/>
    <property type="project" value="TreeGrafter"/>
</dbReference>
<gene>
    <name evidence="14" type="ORF">HMPREF3229_00399</name>
</gene>
<dbReference type="PATRIC" id="fig|54005.3.peg.397"/>
<keyword evidence="6" id="KW-0238">DNA-binding</keyword>
<dbReference type="PROSITE" id="PS51217">
    <property type="entry name" value="UVRD_HELICASE_CTER"/>
    <property type="match status" value="1"/>
</dbReference>
<dbReference type="GO" id="GO:0016887">
    <property type="term" value="F:ATP hydrolysis activity"/>
    <property type="evidence" value="ECO:0007669"/>
    <property type="project" value="RHEA"/>
</dbReference>
<dbReference type="GO" id="GO:0043138">
    <property type="term" value="F:3'-5' DNA helicase activity"/>
    <property type="evidence" value="ECO:0007669"/>
    <property type="project" value="UniProtKB-EC"/>
</dbReference>
<feature type="binding site" evidence="11">
    <location>
        <begin position="22"/>
        <end position="29"/>
    </location>
    <ligand>
        <name>ATP</name>
        <dbReference type="ChEBI" id="CHEBI:30616"/>
    </ligand>
</feature>